<protein>
    <submittedName>
        <fullName evidence="1">Uncharacterized protein</fullName>
    </submittedName>
</protein>
<name>A0A9X0QI69_9BACT</name>
<dbReference type="Proteomes" id="UP000535182">
    <property type="component" value="Unassembled WGS sequence"/>
</dbReference>
<sequence>MAYRPTLIRAARFVGICLVVSFVILNVVLRVETYRFQRRAERLMADVQALKLRQSNWLEAERLISRWGKYGHYEGHCDASFCRYIIELRSPGMAVGNAGFWRYLNNGFVRSTAPFIFDYSGGRLASLRTTFVVQDSVVLRKSAVFTYQVPSTSSGSSGYSLIATSRATSRLTLVGWPLIGSEQLAEHPFYAVTRPGGCSFCLMANVTFTPETPDPEMRRLTTFNLNCITRLRPCRHLEDIYPAAENWHLYDYTPGDRPSPPNQVHSENAPIPLACRVPLFARGREASQILSVTAVSESQERCLGEVIEKASVRLKGVLKGETEYKPGEFISVTSRSYSNYSPFAIETPLTPGKQFLLLTVFRENKSYPLELQRCLVLPDTPEIRDQLEAGVAQNDSLRYPDPRASYFIPD</sequence>
<dbReference type="AlphaFoldDB" id="A0A9X0QI69"/>
<dbReference type="EMBL" id="JACHEB010000012">
    <property type="protein sequence ID" value="MBB5330821.1"/>
    <property type="molecule type" value="Genomic_DNA"/>
</dbReference>
<dbReference type="RefSeq" id="WP_183980622.1">
    <property type="nucleotide sequence ID" value="NZ_JACHEB010000012.1"/>
</dbReference>
<accession>A0A9X0QI69</accession>
<proteinExistence type="predicted"/>
<evidence type="ECO:0000313" key="1">
    <source>
        <dbReference type="EMBL" id="MBB5330821.1"/>
    </source>
</evidence>
<keyword evidence="2" id="KW-1185">Reference proteome</keyword>
<organism evidence="1 2">
    <name type="scientific">Tunturiibacter gelidiferens</name>
    <dbReference type="NCBI Taxonomy" id="3069689"/>
    <lineage>
        <taxon>Bacteria</taxon>
        <taxon>Pseudomonadati</taxon>
        <taxon>Acidobacteriota</taxon>
        <taxon>Terriglobia</taxon>
        <taxon>Terriglobales</taxon>
        <taxon>Acidobacteriaceae</taxon>
        <taxon>Tunturiibacter</taxon>
    </lineage>
</organism>
<comment type="caution">
    <text evidence="1">The sequence shown here is derived from an EMBL/GenBank/DDBJ whole genome shotgun (WGS) entry which is preliminary data.</text>
</comment>
<evidence type="ECO:0000313" key="2">
    <source>
        <dbReference type="Proteomes" id="UP000535182"/>
    </source>
</evidence>
<reference evidence="1 2" key="1">
    <citation type="submission" date="2020-08" db="EMBL/GenBank/DDBJ databases">
        <title>Genomic Encyclopedia of Type Strains, Phase IV (KMG-V): Genome sequencing to study the core and pangenomes of soil and plant-associated prokaryotes.</title>
        <authorList>
            <person name="Whitman W."/>
        </authorList>
    </citation>
    <scope>NUCLEOTIDE SEQUENCE [LARGE SCALE GENOMIC DNA]</scope>
    <source>
        <strain evidence="1 2">X5P2</strain>
    </source>
</reference>
<gene>
    <name evidence="1" type="ORF">HDF14_004458</name>
</gene>